<comment type="caution">
    <text evidence="1">The sequence shown here is derived from an EMBL/GenBank/DDBJ whole genome shotgun (WGS) entry which is preliminary data.</text>
</comment>
<dbReference type="NCBIfam" id="TIGR04019">
    <property type="entry name" value="B_thiol_YtxJ"/>
    <property type="match status" value="1"/>
</dbReference>
<dbReference type="EMBL" id="JAJNBZ010000017">
    <property type="protein sequence ID" value="MCE5171441.1"/>
    <property type="molecule type" value="Genomic_DNA"/>
</dbReference>
<dbReference type="InterPro" id="IPR022551">
    <property type="entry name" value="BrxC"/>
</dbReference>
<dbReference type="Proteomes" id="UP001199916">
    <property type="component" value="Unassembled WGS sequence"/>
</dbReference>
<reference evidence="1 2" key="1">
    <citation type="submission" date="2021-11" db="EMBL/GenBank/DDBJ databases">
        <title>Draft genome sequence of Paenibacillus profundus YoMME, a new Gram-positive bacteria with exoelectrogenic properties.</title>
        <authorList>
            <person name="Hubenova Y."/>
            <person name="Hubenova E."/>
            <person name="Manasiev Y."/>
            <person name="Peykov S."/>
            <person name="Mitov M."/>
        </authorList>
    </citation>
    <scope>NUCLEOTIDE SEQUENCE [LARGE SCALE GENOMIC DNA]</scope>
    <source>
        <strain evidence="1 2">YoMME</strain>
    </source>
</reference>
<dbReference type="Gene3D" id="3.40.30.10">
    <property type="entry name" value="Glutaredoxin"/>
    <property type="match status" value="1"/>
</dbReference>
<dbReference type="SUPFAM" id="SSF52833">
    <property type="entry name" value="Thioredoxin-like"/>
    <property type="match status" value="1"/>
</dbReference>
<keyword evidence="2" id="KW-1185">Reference proteome</keyword>
<evidence type="ECO:0000313" key="1">
    <source>
        <dbReference type="EMBL" id="MCE5171441.1"/>
    </source>
</evidence>
<organism evidence="1 2">
    <name type="scientific">Paenibacillus profundus</name>
    <dbReference type="NCBI Taxonomy" id="1173085"/>
    <lineage>
        <taxon>Bacteria</taxon>
        <taxon>Bacillati</taxon>
        <taxon>Bacillota</taxon>
        <taxon>Bacilli</taxon>
        <taxon>Bacillales</taxon>
        <taxon>Paenibacillaceae</taxon>
        <taxon>Paenibacillus</taxon>
    </lineage>
</organism>
<proteinExistence type="predicted"/>
<evidence type="ECO:0000313" key="2">
    <source>
        <dbReference type="Proteomes" id="UP001199916"/>
    </source>
</evidence>
<dbReference type="InterPro" id="IPR036249">
    <property type="entry name" value="Thioredoxin-like_sf"/>
</dbReference>
<dbReference type="RefSeq" id="WP_233697921.1">
    <property type="nucleotide sequence ID" value="NZ_JAJNBZ010000017.1"/>
</dbReference>
<gene>
    <name evidence="1" type="primary">ytxJ</name>
    <name evidence="1" type="ORF">LQV63_19250</name>
</gene>
<protein>
    <submittedName>
        <fullName evidence="1">Bacillithiol system redox-active protein YtxJ</fullName>
    </submittedName>
</protein>
<dbReference type="Pfam" id="PF11009">
    <property type="entry name" value="BrxC"/>
    <property type="match status" value="1"/>
</dbReference>
<name>A0ABS8YM93_9BACL</name>
<accession>A0ABS8YM93</accession>
<sequence>MSLMIIQSDEQLTQLIQQSDARPLFLYKHSSRCGSSRVAHVALNHFISRYPDVSSRFTFGVIRVVEEKDLSDRVSLGLGIPHVSPQIILINQQRVVWHASHQQINSNQLCKVALHFLHAPETRGKIYID</sequence>